<evidence type="ECO:0000313" key="2">
    <source>
        <dbReference type="Proteomes" id="UP001314229"/>
    </source>
</evidence>
<comment type="caution">
    <text evidence="1">The sequence shown here is derived from an EMBL/GenBank/DDBJ whole genome shotgun (WGS) entry which is preliminary data.</text>
</comment>
<reference evidence="1 2" key="1">
    <citation type="submission" date="2024-01" db="EMBL/GenBank/DDBJ databases">
        <authorList>
            <person name="Alioto T."/>
            <person name="Alioto T."/>
            <person name="Gomez Garrido J."/>
        </authorList>
    </citation>
    <scope>NUCLEOTIDE SEQUENCE [LARGE SCALE GENOMIC DNA]</scope>
</reference>
<evidence type="ECO:0000313" key="1">
    <source>
        <dbReference type="EMBL" id="CAK6962163.1"/>
    </source>
</evidence>
<dbReference type="Proteomes" id="UP001314229">
    <property type="component" value="Unassembled WGS sequence"/>
</dbReference>
<keyword evidence="2" id="KW-1185">Reference proteome</keyword>
<dbReference type="AlphaFoldDB" id="A0AAV1NT53"/>
<protein>
    <submittedName>
        <fullName evidence="1">Zinc-binding protein A33-like</fullName>
    </submittedName>
</protein>
<dbReference type="EMBL" id="CAWUFR010000056">
    <property type="protein sequence ID" value="CAK6962163.1"/>
    <property type="molecule type" value="Genomic_DNA"/>
</dbReference>
<gene>
    <name evidence="1" type="ORF">FSCOSCO3_A000718</name>
</gene>
<proteinExistence type="predicted"/>
<sequence length="126" mass="14663">MAGWTYRDRKKKKEKAPPFLHRKQEETKLKVQLMHLKTKRGSFQAEKVKCDKMAGHNTLQAQQTEKGIKEEFQKLYQFLRAEETARIDAVRKEVTLKSEAMKIRIVNLTAEISSLSDKIKTIEGES</sequence>
<organism evidence="1 2">
    <name type="scientific">Scomber scombrus</name>
    <name type="common">Atlantic mackerel</name>
    <name type="synonym">Scomber vernalis</name>
    <dbReference type="NCBI Taxonomy" id="13677"/>
    <lineage>
        <taxon>Eukaryota</taxon>
        <taxon>Metazoa</taxon>
        <taxon>Chordata</taxon>
        <taxon>Craniata</taxon>
        <taxon>Vertebrata</taxon>
        <taxon>Euteleostomi</taxon>
        <taxon>Actinopterygii</taxon>
        <taxon>Neopterygii</taxon>
        <taxon>Teleostei</taxon>
        <taxon>Neoteleostei</taxon>
        <taxon>Acanthomorphata</taxon>
        <taxon>Pelagiaria</taxon>
        <taxon>Scombriformes</taxon>
        <taxon>Scombridae</taxon>
        <taxon>Scomber</taxon>
    </lineage>
</organism>
<name>A0AAV1NT53_SCOSC</name>
<accession>A0AAV1NT53</accession>